<reference evidence="2 3" key="1">
    <citation type="journal article" date="2017" name="Mol. Biol. Evol.">
        <title>The 4-celled Tetrabaena socialis nuclear genome reveals the essential components for genetic control of cell number at the origin of multicellularity in the volvocine lineage.</title>
        <authorList>
            <person name="Featherston J."/>
            <person name="Arakaki Y."/>
            <person name="Hanschen E.R."/>
            <person name="Ferris P.J."/>
            <person name="Michod R.E."/>
            <person name="Olson B.J.S.C."/>
            <person name="Nozaki H."/>
            <person name="Durand P.M."/>
        </authorList>
    </citation>
    <scope>NUCLEOTIDE SEQUENCE [LARGE SCALE GENOMIC DNA]</scope>
    <source>
        <strain evidence="2 3">NIES-571</strain>
    </source>
</reference>
<proteinExistence type="predicted"/>
<comment type="caution">
    <text evidence="2">The sequence shown here is derived from an EMBL/GenBank/DDBJ whole genome shotgun (WGS) entry which is preliminary data.</text>
</comment>
<keyword evidence="3" id="KW-1185">Reference proteome</keyword>
<name>A0A2J7ZJJ1_9CHLO</name>
<gene>
    <name evidence="2" type="ORF">TSOC_013760</name>
</gene>
<sequence>MTEPHGLNMSLDDLIKKRAATGTGKGAGPAARGGRGSGAGGGLAVRGGVQKSDRKQQQNFGAQRQQAQGFHQPPHRGGFGGGFGGGFKGRGGASAGQFQQRRGGFGGRGGFGDRQHSAAPAAAAVQTYLDDDTGNVVVKLKATEVVCVSPAGEILLSTGGWFTQTTLDTMNRALNVLQIRVTATGDVREGAWQVAYGPLFLRYYDGIVLHPKNPATAAQRAPMVLAAMSGAAAAAPPAAHHWGGDMIGGGGGAMLPSAAAAMGTMGGGGGNPLGPSAATAAALAAGVMARARAALGLGSLGGMSGLSTLQQQYMASLADQTEADGDVIRRLKAQGRL</sequence>
<dbReference type="AlphaFoldDB" id="A0A2J7ZJJ1"/>
<protein>
    <submittedName>
        <fullName evidence="2">Uncharacterized protein</fullName>
    </submittedName>
</protein>
<dbReference type="OrthoDB" id="568267at2759"/>
<dbReference type="EMBL" id="PGGS01001419">
    <property type="protein sequence ID" value="PNH00420.1"/>
    <property type="molecule type" value="Genomic_DNA"/>
</dbReference>
<dbReference type="Proteomes" id="UP000236333">
    <property type="component" value="Unassembled WGS sequence"/>
</dbReference>
<feature type="compositionally biased region" description="Gly residues" evidence="1">
    <location>
        <begin position="23"/>
        <end position="45"/>
    </location>
</feature>
<accession>A0A2J7ZJJ1</accession>
<feature type="compositionally biased region" description="Gly residues" evidence="1">
    <location>
        <begin position="77"/>
        <end position="94"/>
    </location>
</feature>
<organism evidence="2 3">
    <name type="scientific">Tetrabaena socialis</name>
    <dbReference type="NCBI Taxonomy" id="47790"/>
    <lineage>
        <taxon>Eukaryota</taxon>
        <taxon>Viridiplantae</taxon>
        <taxon>Chlorophyta</taxon>
        <taxon>core chlorophytes</taxon>
        <taxon>Chlorophyceae</taxon>
        <taxon>CS clade</taxon>
        <taxon>Chlamydomonadales</taxon>
        <taxon>Tetrabaenaceae</taxon>
        <taxon>Tetrabaena</taxon>
    </lineage>
</organism>
<feature type="compositionally biased region" description="Low complexity" evidence="1">
    <location>
        <begin position="57"/>
        <end position="72"/>
    </location>
</feature>
<evidence type="ECO:0000313" key="3">
    <source>
        <dbReference type="Proteomes" id="UP000236333"/>
    </source>
</evidence>
<evidence type="ECO:0000313" key="2">
    <source>
        <dbReference type="EMBL" id="PNH00420.1"/>
    </source>
</evidence>
<feature type="region of interest" description="Disordered" evidence="1">
    <location>
        <begin position="18"/>
        <end position="114"/>
    </location>
</feature>
<evidence type="ECO:0000256" key="1">
    <source>
        <dbReference type="SAM" id="MobiDB-lite"/>
    </source>
</evidence>